<evidence type="ECO:0000313" key="2">
    <source>
        <dbReference type="Proteomes" id="UP000619479"/>
    </source>
</evidence>
<name>A0A919ITE6_9ACTN</name>
<reference evidence="1" key="1">
    <citation type="submission" date="2021-01" db="EMBL/GenBank/DDBJ databases">
        <title>Whole genome shotgun sequence of Actinoplanes cyaneus NBRC 14990.</title>
        <authorList>
            <person name="Komaki H."/>
            <person name="Tamura T."/>
        </authorList>
    </citation>
    <scope>NUCLEOTIDE SEQUENCE</scope>
    <source>
        <strain evidence="1">NBRC 14990</strain>
    </source>
</reference>
<comment type="caution">
    <text evidence="1">The sequence shown here is derived from an EMBL/GenBank/DDBJ whole genome shotgun (WGS) entry which is preliminary data.</text>
</comment>
<dbReference type="RefSeq" id="WP_203745720.1">
    <property type="nucleotide sequence ID" value="NZ_BAAAUC010000045.1"/>
</dbReference>
<sequence length="97" mass="10306">MSVMPTVTTRNLRDRGAANFHAALARVLTTALDQALEAGDHPKAISVINRAFAEGTTQMGCDLLCRAGETIGAARTWTVQLAPLNHPRQRPAAGDTP</sequence>
<dbReference type="Proteomes" id="UP000619479">
    <property type="component" value="Unassembled WGS sequence"/>
</dbReference>
<dbReference type="AlphaFoldDB" id="A0A919ITE6"/>
<gene>
    <name evidence="1" type="ORF">Acy02nite_55860</name>
</gene>
<evidence type="ECO:0000313" key="1">
    <source>
        <dbReference type="EMBL" id="GID67705.1"/>
    </source>
</evidence>
<dbReference type="EMBL" id="BOMH01000041">
    <property type="protein sequence ID" value="GID67705.1"/>
    <property type="molecule type" value="Genomic_DNA"/>
</dbReference>
<accession>A0A919ITE6</accession>
<protein>
    <submittedName>
        <fullName evidence="1">Uncharacterized protein</fullName>
    </submittedName>
</protein>
<keyword evidence="2" id="KW-1185">Reference proteome</keyword>
<proteinExistence type="predicted"/>
<organism evidence="1 2">
    <name type="scientific">Actinoplanes cyaneus</name>
    <dbReference type="NCBI Taxonomy" id="52696"/>
    <lineage>
        <taxon>Bacteria</taxon>
        <taxon>Bacillati</taxon>
        <taxon>Actinomycetota</taxon>
        <taxon>Actinomycetes</taxon>
        <taxon>Micromonosporales</taxon>
        <taxon>Micromonosporaceae</taxon>
        <taxon>Actinoplanes</taxon>
    </lineage>
</organism>